<name>A0ABY4N1K0_9MICO</name>
<keyword evidence="3" id="KW-0812">Transmembrane</keyword>
<evidence type="ECO:0000256" key="1">
    <source>
        <dbReference type="SAM" id="Coils"/>
    </source>
</evidence>
<evidence type="ECO:0000259" key="5">
    <source>
        <dbReference type="Pfam" id="PF04536"/>
    </source>
</evidence>
<evidence type="ECO:0000256" key="3">
    <source>
        <dbReference type="SAM" id="Phobius"/>
    </source>
</evidence>
<gene>
    <name evidence="6" type="ORF">M3M28_05475</name>
</gene>
<feature type="signal peptide" evidence="4">
    <location>
        <begin position="1"/>
        <end position="30"/>
    </location>
</feature>
<dbReference type="EMBL" id="CP097160">
    <property type="protein sequence ID" value="UQN15899.1"/>
    <property type="molecule type" value="Genomic_DNA"/>
</dbReference>
<feature type="domain" description="TPM" evidence="5">
    <location>
        <begin position="40"/>
        <end position="157"/>
    </location>
</feature>
<protein>
    <submittedName>
        <fullName evidence="6">TPM domain-containing protein</fullName>
    </submittedName>
</protein>
<proteinExistence type="predicted"/>
<feature type="transmembrane region" description="Helical" evidence="3">
    <location>
        <begin position="184"/>
        <end position="206"/>
    </location>
</feature>
<keyword evidence="3" id="KW-1133">Transmembrane helix</keyword>
<evidence type="ECO:0000256" key="4">
    <source>
        <dbReference type="SAM" id="SignalP"/>
    </source>
</evidence>
<reference evidence="6" key="1">
    <citation type="submission" date="2022-05" db="EMBL/GenBank/DDBJ databases">
        <title>Complete genome sequence of toluene-degrading Gulosibacter sediminis strain ACHW.36C.</title>
        <authorList>
            <person name="Wai A.C."/>
            <person name="Lai G.K."/>
            <person name="Griffin S.D."/>
            <person name="Leung F.C."/>
        </authorList>
    </citation>
    <scope>NUCLEOTIDE SEQUENCE [LARGE SCALE GENOMIC DNA]</scope>
    <source>
        <strain evidence="6">ACHW.36C</strain>
    </source>
</reference>
<evidence type="ECO:0000256" key="2">
    <source>
        <dbReference type="SAM" id="MobiDB-lite"/>
    </source>
</evidence>
<keyword evidence="3" id="KW-0472">Membrane</keyword>
<accession>A0ABY4N1K0</accession>
<dbReference type="PANTHER" id="PTHR30373:SF2">
    <property type="entry name" value="UPF0603 PROTEIN YGCG"/>
    <property type="match status" value="1"/>
</dbReference>
<evidence type="ECO:0000313" key="6">
    <source>
        <dbReference type="EMBL" id="UQN15899.1"/>
    </source>
</evidence>
<keyword evidence="1" id="KW-0175">Coiled coil</keyword>
<dbReference type="PROSITE" id="PS51257">
    <property type="entry name" value="PROKAR_LIPOPROTEIN"/>
    <property type="match status" value="1"/>
</dbReference>
<dbReference type="InterPro" id="IPR007621">
    <property type="entry name" value="TPM_dom"/>
</dbReference>
<dbReference type="PANTHER" id="PTHR30373">
    <property type="entry name" value="UPF0603 PROTEIN YGCG"/>
    <property type="match status" value="1"/>
</dbReference>
<feature type="chain" id="PRO_5047547869" evidence="4">
    <location>
        <begin position="31"/>
        <end position="701"/>
    </location>
</feature>
<organism evidence="6">
    <name type="scientific">Gulosibacter sediminis</name>
    <dbReference type="NCBI Taxonomy" id="1729695"/>
    <lineage>
        <taxon>Bacteria</taxon>
        <taxon>Bacillati</taxon>
        <taxon>Actinomycetota</taxon>
        <taxon>Actinomycetes</taxon>
        <taxon>Micrococcales</taxon>
        <taxon>Microbacteriaceae</taxon>
        <taxon>Gulosibacter</taxon>
    </lineage>
</organism>
<feature type="coiled-coil region" evidence="1">
    <location>
        <begin position="209"/>
        <end position="243"/>
    </location>
</feature>
<feature type="region of interest" description="Disordered" evidence="2">
    <location>
        <begin position="682"/>
        <end position="701"/>
    </location>
</feature>
<dbReference type="Pfam" id="PF04536">
    <property type="entry name" value="TPM_phosphatase"/>
    <property type="match status" value="1"/>
</dbReference>
<keyword evidence="4" id="KW-0732">Signal</keyword>
<dbReference type="Gene3D" id="3.10.310.50">
    <property type="match status" value="1"/>
</dbReference>
<sequence>MLTLRRTAALLLSLFLASCLALLPAQGASAEEPMELAGLVTDTTNTLSDGDISEIEDASASLESATGSSLYVVIVSTFESPNVGNDWASAVALDSQLGVNDIILYIGTDAGEFGLNVDQSLSLSSADRESIQNDILPLVNQRDFVGASVQAASELEQALNGSYSGGSGNDTSGATSSSSESSSVFTIVLGVLVLVVLIVVAIVFLNGRRKRQKQLREAEQKQAAELEARLQQASIQLVRMDNLIKSSDEEVAFASAEFGAEEVKVYQNELGMAKKASKEAFELQGKLLDHIPDAPEDREAWIERILSITDTATKRLSDQASHFQELRVRQNDAPKLLVALRQRAEAARPRLTEISGWFDGLDSHYDQAARDRIGADISQARQLLELADDEIEGATASAEAGNAGAAIVDITDAENAFAQFDGLVKGLTATRELFERAPRQIADEAGQLKRTLAQVEDLTGTASVTPSATTAETVTEARKLLGDIDQAAGRFTDPAATIERLHAVAGRLDDALGGLLDAKERLDHARARLPEALRNASAEISAAAQFINSKRGAVSSGPRTRLDQAESQLARAEALRNDDPVQALQLANDADHLARTALSTGKQEVDNTYSFSSWDSTSHSSYGRHRSSYSGGGDQFLSSMGGAILGGIISGILSDSGSSRRHDNDWSGFGGFGGFGGGGGGGGFSGGGGSRGGFGGGGGTR</sequence>